<dbReference type="GO" id="GO:0008168">
    <property type="term" value="F:methyltransferase activity"/>
    <property type="evidence" value="ECO:0007669"/>
    <property type="project" value="UniProtKB-KW"/>
</dbReference>
<dbReference type="GO" id="GO:0032259">
    <property type="term" value="P:methylation"/>
    <property type="evidence" value="ECO:0007669"/>
    <property type="project" value="UniProtKB-KW"/>
</dbReference>
<keyword evidence="1" id="KW-0489">Methyltransferase</keyword>
<sequence>MNTCNICGNYIDDPVYTSSNSISITSLCEVVKIDTKVYFCNVCGHLGNEAISNLDDYYDHNYKLLVNSEEEDQLYDVVNNQKVYRTEHQVMTLLRKLNISEGAKVLDYGCAKGATLRELVKIRPDITPYLFDVSKDYIPYWSKFVNSNNWAVYQLKTSWWGNFELITSFFSLEHVAKPREFIENIAELLMEDGTFYCIIPNVYANIADFIVVDHVNHFSSESIRFLFETCGLKVIEIDEFSHNGAFVIVAKKQANKAEYIPIDRNIEVLLQNKVHDIAEYWKQTSIRIQEFESMQSDNQTAAIYGSGFYGTFIFTCLKNTSKIKYFIDQNSFVQGKQIFGKKIIPPNELEDQCKVIYVGLNPLRAASIINSISSWKDKKYTIFYPMAKCP</sequence>
<keyword evidence="1" id="KW-0808">Transferase</keyword>
<dbReference type="Gene3D" id="3.40.50.720">
    <property type="entry name" value="NAD(P)-binding Rossmann-like Domain"/>
    <property type="match status" value="1"/>
</dbReference>
<dbReference type="PANTHER" id="PTHR43861">
    <property type="entry name" value="TRANS-ACONITATE 2-METHYLTRANSFERASE-RELATED"/>
    <property type="match status" value="1"/>
</dbReference>
<dbReference type="SUPFAM" id="SSF53335">
    <property type="entry name" value="S-adenosyl-L-methionine-dependent methyltransferases"/>
    <property type="match status" value="1"/>
</dbReference>
<keyword evidence="2" id="KW-1185">Reference proteome</keyword>
<accession>A0ABW0K8B0</accession>
<protein>
    <submittedName>
        <fullName evidence="1">Class I SAM-dependent methyltransferase</fullName>
    </submittedName>
</protein>
<dbReference type="Proteomes" id="UP001596044">
    <property type="component" value="Unassembled WGS sequence"/>
</dbReference>
<comment type="caution">
    <text evidence="1">The sequence shown here is derived from an EMBL/GenBank/DDBJ whole genome shotgun (WGS) entry which is preliminary data.</text>
</comment>
<name>A0ABW0K8B0_9BACL</name>
<dbReference type="Pfam" id="PF13489">
    <property type="entry name" value="Methyltransf_23"/>
    <property type="match status" value="1"/>
</dbReference>
<organism evidence="1 2">
    <name type="scientific">Paenibacillus aestuarii</name>
    <dbReference type="NCBI Taxonomy" id="516965"/>
    <lineage>
        <taxon>Bacteria</taxon>
        <taxon>Bacillati</taxon>
        <taxon>Bacillota</taxon>
        <taxon>Bacilli</taxon>
        <taxon>Bacillales</taxon>
        <taxon>Paenibacillaceae</taxon>
        <taxon>Paenibacillus</taxon>
    </lineage>
</organism>
<gene>
    <name evidence="1" type="ORF">ACFPOG_10890</name>
</gene>
<evidence type="ECO:0000313" key="1">
    <source>
        <dbReference type="EMBL" id="MFC5448771.1"/>
    </source>
</evidence>
<dbReference type="InterPro" id="IPR029063">
    <property type="entry name" value="SAM-dependent_MTases_sf"/>
</dbReference>
<reference evidence="2" key="1">
    <citation type="journal article" date="2019" name="Int. J. Syst. Evol. Microbiol.">
        <title>The Global Catalogue of Microorganisms (GCM) 10K type strain sequencing project: providing services to taxonomists for standard genome sequencing and annotation.</title>
        <authorList>
            <consortium name="The Broad Institute Genomics Platform"/>
            <consortium name="The Broad Institute Genome Sequencing Center for Infectious Disease"/>
            <person name="Wu L."/>
            <person name="Ma J."/>
        </authorList>
    </citation>
    <scope>NUCLEOTIDE SEQUENCE [LARGE SCALE GENOMIC DNA]</scope>
    <source>
        <strain evidence="2">KACC 11904</strain>
    </source>
</reference>
<evidence type="ECO:0000313" key="2">
    <source>
        <dbReference type="Proteomes" id="UP001596044"/>
    </source>
</evidence>
<proteinExistence type="predicted"/>
<dbReference type="Gene3D" id="3.40.50.150">
    <property type="entry name" value="Vaccinia Virus protein VP39"/>
    <property type="match status" value="1"/>
</dbReference>
<dbReference type="EMBL" id="JBHSMJ010000011">
    <property type="protein sequence ID" value="MFC5448771.1"/>
    <property type="molecule type" value="Genomic_DNA"/>
</dbReference>
<dbReference type="RefSeq" id="WP_270884574.1">
    <property type="nucleotide sequence ID" value="NZ_JAQFVF010000072.1"/>
</dbReference>
<dbReference type="PANTHER" id="PTHR43861:SF6">
    <property type="entry name" value="METHYLTRANSFERASE TYPE 11"/>
    <property type="match status" value="1"/>
</dbReference>